<dbReference type="SUPFAM" id="SSF52172">
    <property type="entry name" value="CheY-like"/>
    <property type="match status" value="1"/>
</dbReference>
<dbReference type="Gene3D" id="1.10.10.10">
    <property type="entry name" value="Winged helix-like DNA-binding domain superfamily/Winged helix DNA-binding domain"/>
    <property type="match status" value="1"/>
</dbReference>
<evidence type="ECO:0000313" key="12">
    <source>
        <dbReference type="EMBL" id="PWN57056.1"/>
    </source>
</evidence>
<dbReference type="PANTHER" id="PTHR48111:SF39">
    <property type="entry name" value="TRANSCRIPTIONAL REGULATORY PROTEIN CPXR"/>
    <property type="match status" value="1"/>
</dbReference>
<keyword evidence="5" id="KW-0805">Transcription regulation</keyword>
<keyword evidence="4" id="KW-0902">Two-component regulatory system</keyword>
<evidence type="ECO:0000256" key="5">
    <source>
        <dbReference type="ARBA" id="ARBA00023015"/>
    </source>
</evidence>
<dbReference type="AlphaFoldDB" id="A0A363UNN0"/>
<evidence type="ECO:0000256" key="9">
    <source>
        <dbReference type="PROSITE-ProRule" id="PRU01091"/>
    </source>
</evidence>
<comment type="caution">
    <text evidence="12">The sequence shown here is derived from an EMBL/GenBank/DDBJ whole genome shotgun (WGS) entry which is preliminary data.</text>
</comment>
<evidence type="ECO:0000256" key="7">
    <source>
        <dbReference type="ARBA" id="ARBA00023163"/>
    </source>
</evidence>
<proteinExistence type="predicted"/>
<evidence type="ECO:0000256" key="6">
    <source>
        <dbReference type="ARBA" id="ARBA00023125"/>
    </source>
</evidence>
<dbReference type="InterPro" id="IPR001789">
    <property type="entry name" value="Sig_transdc_resp-reg_receiver"/>
</dbReference>
<dbReference type="SMART" id="SM00862">
    <property type="entry name" value="Trans_reg_C"/>
    <property type="match status" value="1"/>
</dbReference>
<evidence type="ECO:0000256" key="1">
    <source>
        <dbReference type="ARBA" id="ARBA00004496"/>
    </source>
</evidence>
<feature type="domain" description="OmpR/PhoB-type" evidence="11">
    <location>
        <begin position="135"/>
        <end position="233"/>
    </location>
</feature>
<dbReference type="InterPro" id="IPR001867">
    <property type="entry name" value="OmpR/PhoB-type_DNA-bd"/>
</dbReference>
<dbReference type="RefSeq" id="WP_109719137.1">
    <property type="nucleotide sequence ID" value="NZ_QEQK01000003.1"/>
</dbReference>
<dbReference type="Pfam" id="PF00486">
    <property type="entry name" value="Trans_reg_C"/>
    <property type="match status" value="1"/>
</dbReference>
<dbReference type="OrthoDB" id="9802426at2"/>
<keyword evidence="6 9" id="KW-0238">DNA-binding</keyword>
<evidence type="ECO:0000256" key="4">
    <source>
        <dbReference type="ARBA" id="ARBA00023012"/>
    </source>
</evidence>
<evidence type="ECO:0000259" key="10">
    <source>
        <dbReference type="PROSITE" id="PS50110"/>
    </source>
</evidence>
<dbReference type="GO" id="GO:0005829">
    <property type="term" value="C:cytosol"/>
    <property type="evidence" value="ECO:0007669"/>
    <property type="project" value="TreeGrafter"/>
</dbReference>
<name>A0A363UNN0_9GAMM</name>
<keyword evidence="2" id="KW-0963">Cytoplasm</keyword>
<feature type="domain" description="Response regulatory" evidence="10">
    <location>
        <begin position="6"/>
        <end position="121"/>
    </location>
</feature>
<gene>
    <name evidence="12" type="ORF">DEH80_03715</name>
</gene>
<dbReference type="InterPro" id="IPR036388">
    <property type="entry name" value="WH-like_DNA-bd_sf"/>
</dbReference>
<evidence type="ECO:0000256" key="8">
    <source>
        <dbReference type="PROSITE-ProRule" id="PRU00169"/>
    </source>
</evidence>
<keyword evidence="13" id="KW-1185">Reference proteome</keyword>
<dbReference type="Gene3D" id="6.10.250.690">
    <property type="match status" value="1"/>
</dbReference>
<dbReference type="SUPFAM" id="SSF46894">
    <property type="entry name" value="C-terminal effector domain of the bipartite response regulators"/>
    <property type="match status" value="1"/>
</dbReference>
<evidence type="ECO:0000256" key="3">
    <source>
        <dbReference type="ARBA" id="ARBA00022553"/>
    </source>
</evidence>
<dbReference type="SMART" id="SM00448">
    <property type="entry name" value="REC"/>
    <property type="match status" value="1"/>
</dbReference>
<feature type="modified residue" description="4-aspartylphosphate" evidence="8">
    <location>
        <position position="57"/>
    </location>
</feature>
<dbReference type="InterPro" id="IPR016032">
    <property type="entry name" value="Sig_transdc_resp-reg_C-effctor"/>
</dbReference>
<dbReference type="CDD" id="cd00383">
    <property type="entry name" value="trans_reg_C"/>
    <property type="match status" value="1"/>
</dbReference>
<evidence type="ECO:0000259" key="11">
    <source>
        <dbReference type="PROSITE" id="PS51755"/>
    </source>
</evidence>
<dbReference type="PROSITE" id="PS51755">
    <property type="entry name" value="OMPR_PHOB"/>
    <property type="match status" value="1"/>
</dbReference>
<dbReference type="EMBL" id="QEQK01000003">
    <property type="protein sequence ID" value="PWN57056.1"/>
    <property type="molecule type" value="Genomic_DNA"/>
</dbReference>
<dbReference type="Gene3D" id="3.40.50.2300">
    <property type="match status" value="1"/>
</dbReference>
<evidence type="ECO:0000256" key="2">
    <source>
        <dbReference type="ARBA" id="ARBA00022490"/>
    </source>
</evidence>
<comment type="subcellular location">
    <subcellularLocation>
        <location evidence="1">Cytoplasm</location>
    </subcellularLocation>
</comment>
<feature type="DNA-binding region" description="OmpR/PhoB-type" evidence="9">
    <location>
        <begin position="135"/>
        <end position="233"/>
    </location>
</feature>
<dbReference type="InterPro" id="IPR039420">
    <property type="entry name" value="WalR-like"/>
</dbReference>
<dbReference type="GO" id="GO:0006355">
    <property type="term" value="P:regulation of DNA-templated transcription"/>
    <property type="evidence" value="ECO:0007669"/>
    <property type="project" value="InterPro"/>
</dbReference>
<dbReference type="GO" id="GO:0000976">
    <property type="term" value="F:transcription cis-regulatory region binding"/>
    <property type="evidence" value="ECO:0007669"/>
    <property type="project" value="TreeGrafter"/>
</dbReference>
<organism evidence="12 13">
    <name type="scientific">Abyssibacter profundi</name>
    <dbReference type="NCBI Taxonomy" id="2182787"/>
    <lineage>
        <taxon>Bacteria</taxon>
        <taxon>Pseudomonadati</taxon>
        <taxon>Pseudomonadota</taxon>
        <taxon>Gammaproteobacteria</taxon>
        <taxon>Chromatiales</taxon>
        <taxon>Oceanococcaceae</taxon>
        <taxon>Abyssibacter</taxon>
    </lineage>
</organism>
<dbReference type="InterPro" id="IPR011006">
    <property type="entry name" value="CheY-like_superfamily"/>
</dbReference>
<dbReference type="PANTHER" id="PTHR48111">
    <property type="entry name" value="REGULATOR OF RPOS"/>
    <property type="match status" value="1"/>
</dbReference>
<dbReference type="GO" id="GO:0000156">
    <property type="term" value="F:phosphorelay response regulator activity"/>
    <property type="evidence" value="ECO:0007669"/>
    <property type="project" value="TreeGrafter"/>
</dbReference>
<dbReference type="Pfam" id="PF00072">
    <property type="entry name" value="Response_reg"/>
    <property type="match status" value="1"/>
</dbReference>
<dbReference type="GO" id="GO:0032993">
    <property type="term" value="C:protein-DNA complex"/>
    <property type="evidence" value="ECO:0007669"/>
    <property type="project" value="TreeGrafter"/>
</dbReference>
<sequence length="237" mass="26016">MNNPPDVLIADDDVALCDLLIDYLATQGMTARAVHSAEAALAALEQEQPLPDALVLDVMLPGISGLDALTRIRARWHLPVLMLSGRGEPVDRILGLELGADDYLAKPAMPRELVARLRALLRRQAVRAGPEDDADTGLRLGRLVLDPADRSVRSGDVPLTLTGAEFEILRHLLRAQGRTVSRETLTEQALGRPLERYDRAVDVHVSRLRRKLGEVEAGVRIDTRRGAGYLLVDDHAR</sequence>
<accession>A0A363UNN0</accession>
<protein>
    <submittedName>
        <fullName evidence="12">DNA-binding response regulator</fullName>
    </submittedName>
</protein>
<reference evidence="12 13" key="1">
    <citation type="submission" date="2018-05" db="EMBL/GenBank/DDBJ databases">
        <title>Abyssibacter profundi OUC007T gen. nov., sp. nov, a marine bacterium isolated from seawater of the Mariana Trench.</title>
        <authorList>
            <person name="Zhou S."/>
        </authorList>
    </citation>
    <scope>NUCLEOTIDE SEQUENCE [LARGE SCALE GENOMIC DNA]</scope>
    <source>
        <strain evidence="12 13">OUC007</strain>
    </source>
</reference>
<evidence type="ECO:0000313" key="13">
    <source>
        <dbReference type="Proteomes" id="UP000251800"/>
    </source>
</evidence>
<dbReference type="Proteomes" id="UP000251800">
    <property type="component" value="Unassembled WGS sequence"/>
</dbReference>
<dbReference type="PROSITE" id="PS50110">
    <property type="entry name" value="RESPONSE_REGULATORY"/>
    <property type="match status" value="1"/>
</dbReference>
<keyword evidence="7" id="KW-0804">Transcription</keyword>
<keyword evidence="3 8" id="KW-0597">Phosphoprotein</keyword>